<dbReference type="Proteomes" id="UP000294480">
    <property type="component" value="Unassembled WGS sequence"/>
</dbReference>
<comment type="caution">
    <text evidence="7">The sequence shown here is derived from an EMBL/GenBank/DDBJ whole genome shotgun (WGS) entry which is preliminary data.</text>
</comment>
<feature type="transmembrane region" description="Helical" evidence="5">
    <location>
        <begin position="206"/>
        <end position="223"/>
    </location>
</feature>
<dbReference type="RefSeq" id="WP_133619300.1">
    <property type="nucleotide sequence ID" value="NZ_SNZE01000005.1"/>
</dbReference>
<feature type="transmembrane region" description="Helical" evidence="5">
    <location>
        <begin position="35"/>
        <end position="55"/>
    </location>
</feature>
<keyword evidence="2 5" id="KW-0812">Transmembrane</keyword>
<dbReference type="PANTHER" id="PTHR22911:SF6">
    <property type="entry name" value="SOLUTE CARRIER FAMILY 35 MEMBER G1"/>
    <property type="match status" value="1"/>
</dbReference>
<feature type="transmembrane region" description="Helical" evidence="5">
    <location>
        <begin position="118"/>
        <end position="135"/>
    </location>
</feature>
<evidence type="ECO:0000313" key="7">
    <source>
        <dbReference type="EMBL" id="TDR32142.1"/>
    </source>
</evidence>
<reference evidence="7 8" key="1">
    <citation type="submission" date="2019-03" db="EMBL/GenBank/DDBJ databases">
        <title>Genomic Encyclopedia of Type Strains, Phase IV (KMG-IV): sequencing the most valuable type-strain genomes for metagenomic binning, comparative biology and taxonomic classification.</title>
        <authorList>
            <person name="Goeker M."/>
        </authorList>
    </citation>
    <scope>NUCLEOTIDE SEQUENCE [LARGE SCALE GENOMIC DNA]</scope>
    <source>
        <strain evidence="7 8">DSM 102852</strain>
    </source>
</reference>
<accession>A0A4R6Y9L9</accession>
<dbReference type="AlphaFoldDB" id="A0A4R6Y9L9"/>
<evidence type="ECO:0000256" key="2">
    <source>
        <dbReference type="ARBA" id="ARBA00022692"/>
    </source>
</evidence>
<evidence type="ECO:0000259" key="6">
    <source>
        <dbReference type="Pfam" id="PF00892"/>
    </source>
</evidence>
<evidence type="ECO:0000256" key="4">
    <source>
        <dbReference type="ARBA" id="ARBA00023136"/>
    </source>
</evidence>
<feature type="domain" description="EamA" evidence="6">
    <location>
        <begin position="146"/>
        <end position="272"/>
    </location>
</feature>
<evidence type="ECO:0000313" key="8">
    <source>
        <dbReference type="Proteomes" id="UP000294480"/>
    </source>
</evidence>
<dbReference type="Pfam" id="PF00892">
    <property type="entry name" value="EamA"/>
    <property type="match status" value="2"/>
</dbReference>
<feature type="domain" description="EamA" evidence="6">
    <location>
        <begin position="4"/>
        <end position="135"/>
    </location>
</feature>
<organism evidence="7 8">
    <name type="scientific">Hydromonas duriensis</name>
    <dbReference type="NCBI Taxonomy" id="1527608"/>
    <lineage>
        <taxon>Bacteria</taxon>
        <taxon>Pseudomonadati</taxon>
        <taxon>Pseudomonadota</taxon>
        <taxon>Betaproteobacteria</taxon>
        <taxon>Burkholderiales</taxon>
        <taxon>Burkholderiaceae</taxon>
        <taxon>Hydromonas</taxon>
    </lineage>
</organism>
<dbReference type="PANTHER" id="PTHR22911">
    <property type="entry name" value="ACYL-MALONYL CONDENSING ENZYME-RELATED"/>
    <property type="match status" value="1"/>
</dbReference>
<keyword evidence="8" id="KW-1185">Reference proteome</keyword>
<dbReference type="GO" id="GO:0016020">
    <property type="term" value="C:membrane"/>
    <property type="evidence" value="ECO:0007669"/>
    <property type="project" value="UniProtKB-SubCell"/>
</dbReference>
<gene>
    <name evidence="7" type="ORF">DFR44_10525</name>
</gene>
<evidence type="ECO:0000256" key="3">
    <source>
        <dbReference type="ARBA" id="ARBA00022989"/>
    </source>
</evidence>
<feature type="transmembrane region" description="Helical" evidence="5">
    <location>
        <begin position="177"/>
        <end position="200"/>
    </location>
</feature>
<dbReference type="InterPro" id="IPR000620">
    <property type="entry name" value="EamA_dom"/>
</dbReference>
<evidence type="ECO:0000256" key="1">
    <source>
        <dbReference type="ARBA" id="ARBA00004141"/>
    </source>
</evidence>
<evidence type="ECO:0000256" key="5">
    <source>
        <dbReference type="SAM" id="Phobius"/>
    </source>
</evidence>
<dbReference type="SUPFAM" id="SSF103481">
    <property type="entry name" value="Multidrug resistance efflux transporter EmrE"/>
    <property type="match status" value="1"/>
</dbReference>
<feature type="transmembrane region" description="Helical" evidence="5">
    <location>
        <begin position="261"/>
        <end position="280"/>
    </location>
</feature>
<keyword evidence="4 5" id="KW-0472">Membrane</keyword>
<dbReference type="EMBL" id="SNZE01000005">
    <property type="protein sequence ID" value="TDR32142.1"/>
    <property type="molecule type" value="Genomic_DNA"/>
</dbReference>
<protein>
    <submittedName>
        <fullName evidence="7">S-adenosylmethionine uptake transporter</fullName>
    </submittedName>
</protein>
<feature type="transmembrane region" description="Helical" evidence="5">
    <location>
        <begin position="235"/>
        <end position="255"/>
    </location>
</feature>
<feature type="transmembrane region" description="Helical" evidence="5">
    <location>
        <begin position="147"/>
        <end position="165"/>
    </location>
</feature>
<dbReference type="OrthoDB" id="8524934at2"/>
<name>A0A4R6Y9L9_9BURK</name>
<comment type="subcellular location">
    <subcellularLocation>
        <location evidence="1">Membrane</location>
        <topology evidence="1">Multi-pass membrane protein</topology>
    </subcellularLocation>
</comment>
<sequence length="285" mass="31154">MQSLWMLAASLFFAFMGMFIKLASSQHNLGEIVLFRGIPSIIFIVLYAVYHRLPLLGNNLKTHARRNLSGITSMWLGFYSTTHLPLGTASTLIYTSPLFIAAILLYQGYFLGILRLQWLRFGALVLGFIGVLFIFNPLTENGLNQLALLAGLLGGMMAAVAYMTVRSLGQLGEPEWRTVMLFSASVVFSGGISLLFFGMSTFNLQSSLYLLGVGLFGLGGQLCMTRSFSRGSTSLTATLQYSGIIFSATLGYWMWGETIDAMGFFGILLVSLSGLAATLYTRQKG</sequence>
<proteinExistence type="predicted"/>
<dbReference type="InterPro" id="IPR037185">
    <property type="entry name" value="EmrE-like"/>
</dbReference>
<feature type="transmembrane region" description="Helical" evidence="5">
    <location>
        <begin position="92"/>
        <end position="111"/>
    </location>
</feature>
<keyword evidence="3 5" id="KW-1133">Transmembrane helix</keyword>